<reference evidence="1" key="1">
    <citation type="submission" date="2014-11" db="EMBL/GenBank/DDBJ databases">
        <authorList>
            <person name="Amaro Gonzalez C."/>
        </authorList>
    </citation>
    <scope>NUCLEOTIDE SEQUENCE</scope>
</reference>
<dbReference type="EMBL" id="GBXM01041556">
    <property type="protein sequence ID" value="JAH67021.1"/>
    <property type="molecule type" value="Transcribed_RNA"/>
</dbReference>
<organism evidence="1">
    <name type="scientific">Anguilla anguilla</name>
    <name type="common">European freshwater eel</name>
    <name type="synonym">Muraena anguilla</name>
    <dbReference type="NCBI Taxonomy" id="7936"/>
    <lineage>
        <taxon>Eukaryota</taxon>
        <taxon>Metazoa</taxon>
        <taxon>Chordata</taxon>
        <taxon>Craniata</taxon>
        <taxon>Vertebrata</taxon>
        <taxon>Euteleostomi</taxon>
        <taxon>Actinopterygii</taxon>
        <taxon>Neopterygii</taxon>
        <taxon>Teleostei</taxon>
        <taxon>Anguilliformes</taxon>
        <taxon>Anguillidae</taxon>
        <taxon>Anguilla</taxon>
    </lineage>
</organism>
<accession>A0A0E9UMP2</accession>
<sequence>MKGKQNGC</sequence>
<proteinExistence type="predicted"/>
<name>A0A0E9UMP2_ANGAN</name>
<reference evidence="1" key="2">
    <citation type="journal article" date="2015" name="Fish Shellfish Immunol.">
        <title>Early steps in the European eel (Anguilla anguilla)-Vibrio vulnificus interaction in the gills: Role of the RtxA13 toxin.</title>
        <authorList>
            <person name="Callol A."/>
            <person name="Pajuelo D."/>
            <person name="Ebbesson L."/>
            <person name="Teles M."/>
            <person name="MacKenzie S."/>
            <person name="Amaro C."/>
        </authorList>
    </citation>
    <scope>NUCLEOTIDE SEQUENCE</scope>
</reference>
<protein>
    <submittedName>
        <fullName evidence="1">Uncharacterized protein</fullName>
    </submittedName>
</protein>
<evidence type="ECO:0000313" key="1">
    <source>
        <dbReference type="EMBL" id="JAH67021.1"/>
    </source>
</evidence>